<evidence type="ECO:0000313" key="2">
    <source>
        <dbReference type="EMBL" id="KAA1083740.1"/>
    </source>
</evidence>
<evidence type="ECO:0000313" key="3">
    <source>
        <dbReference type="EMBL" id="KAA1122914.1"/>
    </source>
</evidence>
<comment type="caution">
    <text evidence="2">The sequence shown here is derived from an EMBL/GenBank/DDBJ whole genome shotgun (WGS) entry which is preliminary data.</text>
</comment>
<evidence type="ECO:0000313" key="4">
    <source>
        <dbReference type="Proteomes" id="UP000324748"/>
    </source>
</evidence>
<dbReference type="EMBL" id="VDEP01000214">
    <property type="protein sequence ID" value="KAA1122914.1"/>
    <property type="molecule type" value="Genomic_DNA"/>
</dbReference>
<dbReference type="EMBL" id="VSWC01000118">
    <property type="protein sequence ID" value="KAA1083740.1"/>
    <property type="molecule type" value="Genomic_DNA"/>
</dbReference>
<sequence>MINEFLVSSTHYRSSCAFLHKSTRPQSKQVPQAICHGQLGCLAVSSSSTSKHHNTETDLEAQPLGGSFPKSLSLLIGAFAPEAQIFIHVMTRVYMFFLIFKKPDLTRPLGLRKSVKLVENWIFLLLEDPSGYRETPHSRRRCAGGKPDELNPVPSGRDGALLPQQNGQAI</sequence>
<dbReference type="AlphaFoldDB" id="A0A5B0N6G4"/>
<accession>A0A5B0N6G4</accession>
<name>A0A5B0N6G4_PUCGR</name>
<gene>
    <name evidence="2" type="ORF">PGT21_005668</name>
    <name evidence="3" type="ORF">PGTUg99_013246</name>
</gene>
<evidence type="ECO:0000256" key="1">
    <source>
        <dbReference type="SAM" id="MobiDB-lite"/>
    </source>
</evidence>
<evidence type="ECO:0000313" key="5">
    <source>
        <dbReference type="Proteomes" id="UP000325313"/>
    </source>
</evidence>
<dbReference type="Proteomes" id="UP000324748">
    <property type="component" value="Unassembled WGS sequence"/>
</dbReference>
<reference evidence="4 5" key="1">
    <citation type="submission" date="2019-05" db="EMBL/GenBank/DDBJ databases">
        <title>Emergence of the Ug99 lineage of the wheat stem rust pathogen through somatic hybridization.</title>
        <authorList>
            <person name="Li F."/>
            <person name="Upadhyaya N.M."/>
            <person name="Sperschneider J."/>
            <person name="Matny O."/>
            <person name="Nguyen-Phuc H."/>
            <person name="Mago R."/>
            <person name="Raley C."/>
            <person name="Miller M.E."/>
            <person name="Silverstein K.A.T."/>
            <person name="Henningsen E."/>
            <person name="Hirsch C.D."/>
            <person name="Visser B."/>
            <person name="Pretorius Z.A."/>
            <person name="Steffenson B.J."/>
            <person name="Schwessinger B."/>
            <person name="Dodds P.N."/>
            <person name="Figueroa M."/>
        </authorList>
    </citation>
    <scope>NUCLEOTIDE SEQUENCE [LARGE SCALE GENOMIC DNA]</scope>
    <source>
        <strain evidence="2">21-0</strain>
        <strain evidence="3 5">Ug99</strain>
    </source>
</reference>
<proteinExistence type="predicted"/>
<keyword evidence="4" id="KW-1185">Reference proteome</keyword>
<feature type="region of interest" description="Disordered" evidence="1">
    <location>
        <begin position="133"/>
        <end position="170"/>
    </location>
</feature>
<protein>
    <submittedName>
        <fullName evidence="2">Uncharacterized protein</fullName>
    </submittedName>
</protein>
<organism evidence="2 4">
    <name type="scientific">Puccinia graminis f. sp. tritici</name>
    <dbReference type="NCBI Taxonomy" id="56615"/>
    <lineage>
        <taxon>Eukaryota</taxon>
        <taxon>Fungi</taxon>
        <taxon>Dikarya</taxon>
        <taxon>Basidiomycota</taxon>
        <taxon>Pucciniomycotina</taxon>
        <taxon>Pucciniomycetes</taxon>
        <taxon>Pucciniales</taxon>
        <taxon>Pucciniaceae</taxon>
        <taxon>Puccinia</taxon>
    </lineage>
</organism>
<dbReference type="Proteomes" id="UP000325313">
    <property type="component" value="Unassembled WGS sequence"/>
</dbReference>